<dbReference type="RefSeq" id="WP_231320205.1">
    <property type="nucleotide sequence ID" value="NZ_CP088156.1"/>
</dbReference>
<dbReference type="InterPro" id="IPR015424">
    <property type="entry name" value="PyrdxlP-dep_Trfase"/>
</dbReference>
<dbReference type="InterPro" id="IPR016454">
    <property type="entry name" value="Cysteine_dSase"/>
</dbReference>
<evidence type="ECO:0000256" key="9">
    <source>
        <dbReference type="ARBA" id="ARBA00022898"/>
    </source>
</evidence>
<dbReference type="InterPro" id="IPR020578">
    <property type="entry name" value="Aminotrans_V_PyrdxlP_BS"/>
</dbReference>
<accession>A0ABY3RBL1</accession>
<evidence type="ECO:0000256" key="7">
    <source>
        <dbReference type="ARBA" id="ARBA00022679"/>
    </source>
</evidence>
<evidence type="ECO:0000256" key="5">
    <source>
        <dbReference type="ARBA" id="ARBA00012239"/>
    </source>
</evidence>
<evidence type="ECO:0000256" key="3">
    <source>
        <dbReference type="ARBA" id="ARBA00006490"/>
    </source>
</evidence>
<comment type="similarity">
    <text evidence="3 15">Belongs to the class-V pyridoxal-phosphate-dependent aminotransferase family. NifS/IscS subfamily.</text>
</comment>
<dbReference type="Gene3D" id="3.40.640.10">
    <property type="entry name" value="Type I PLP-dependent aspartate aminotransferase-like (Major domain)"/>
    <property type="match status" value="1"/>
</dbReference>
<evidence type="ECO:0000259" key="16">
    <source>
        <dbReference type="Pfam" id="PF00266"/>
    </source>
</evidence>
<protein>
    <recommendedName>
        <fullName evidence="6 15">Cysteine desulfurase</fullName>
        <ecNumber evidence="5 15">2.8.1.7</ecNumber>
    </recommendedName>
    <alternativeName>
        <fullName evidence="12 15">Nitrogenase metalloclusters biosynthesis protein NifS</fullName>
    </alternativeName>
</protein>
<dbReference type="PIRSF" id="PIRSF005572">
    <property type="entry name" value="NifS"/>
    <property type="match status" value="1"/>
</dbReference>
<dbReference type="Gene3D" id="3.90.1150.10">
    <property type="entry name" value="Aspartate Aminotransferase, domain 1"/>
    <property type="match status" value="1"/>
</dbReference>
<dbReference type="Pfam" id="PF00266">
    <property type="entry name" value="Aminotran_5"/>
    <property type="match status" value="1"/>
</dbReference>
<comment type="catalytic activity">
    <reaction evidence="13 15">
        <text>(sulfur carrier)-H + L-cysteine = (sulfur carrier)-SH + L-alanine</text>
        <dbReference type="Rhea" id="RHEA:43892"/>
        <dbReference type="Rhea" id="RHEA-COMP:14737"/>
        <dbReference type="Rhea" id="RHEA-COMP:14739"/>
        <dbReference type="ChEBI" id="CHEBI:29917"/>
        <dbReference type="ChEBI" id="CHEBI:35235"/>
        <dbReference type="ChEBI" id="CHEBI:57972"/>
        <dbReference type="ChEBI" id="CHEBI:64428"/>
        <dbReference type="EC" id="2.8.1.7"/>
    </reaction>
</comment>
<dbReference type="Proteomes" id="UP001431010">
    <property type="component" value="Chromosome"/>
</dbReference>
<dbReference type="SUPFAM" id="SSF53383">
    <property type="entry name" value="PLP-dependent transferases"/>
    <property type="match status" value="1"/>
</dbReference>
<evidence type="ECO:0000256" key="6">
    <source>
        <dbReference type="ARBA" id="ARBA00013558"/>
    </source>
</evidence>
<dbReference type="InterPro" id="IPR015421">
    <property type="entry name" value="PyrdxlP-dep_Trfase_major"/>
</dbReference>
<keyword evidence="10 15" id="KW-0408">Iron</keyword>
<evidence type="ECO:0000256" key="4">
    <source>
        <dbReference type="ARBA" id="ARBA00011738"/>
    </source>
</evidence>
<comment type="subunit">
    <text evidence="4">Homodimer.</text>
</comment>
<dbReference type="EMBL" id="CP088156">
    <property type="protein sequence ID" value="UFZ04196.1"/>
    <property type="molecule type" value="Genomic_DNA"/>
</dbReference>
<dbReference type="InterPro" id="IPR017772">
    <property type="entry name" value="Cys_deSase_NifS_bac/arc"/>
</dbReference>
<evidence type="ECO:0000256" key="13">
    <source>
        <dbReference type="ARBA" id="ARBA00050776"/>
    </source>
</evidence>
<evidence type="ECO:0000313" key="17">
    <source>
        <dbReference type="EMBL" id="UFZ04196.1"/>
    </source>
</evidence>
<evidence type="ECO:0000256" key="1">
    <source>
        <dbReference type="ARBA" id="ARBA00001933"/>
    </source>
</evidence>
<reference evidence="17" key="1">
    <citation type="journal article" date="2024" name="Antonie Van Leeuwenhoek">
        <title>Bradyrhizobium ontarionense sp. nov., a novel bacterial symbiont isolated from Aeschynomene indica (Indian jointvetch), harbours photosynthesis, nitrogen fixation and nitrous oxide (N2O) reductase genes.</title>
        <authorList>
            <person name="Bromfield E.S.P."/>
            <person name="Cloutier S."/>
        </authorList>
    </citation>
    <scope>NUCLEOTIDE SEQUENCE</scope>
    <source>
        <strain evidence="17">A19</strain>
    </source>
</reference>
<evidence type="ECO:0000256" key="10">
    <source>
        <dbReference type="ARBA" id="ARBA00023004"/>
    </source>
</evidence>
<evidence type="ECO:0000313" key="18">
    <source>
        <dbReference type="Proteomes" id="UP001431010"/>
    </source>
</evidence>
<keyword evidence="11 15" id="KW-0411">Iron-sulfur</keyword>
<evidence type="ECO:0000256" key="11">
    <source>
        <dbReference type="ARBA" id="ARBA00023014"/>
    </source>
</evidence>
<keyword evidence="18" id="KW-1185">Reference proteome</keyword>
<dbReference type="EC" id="2.8.1.7" evidence="5 15"/>
<dbReference type="GO" id="GO:0031071">
    <property type="term" value="F:cysteine desulfurase activity"/>
    <property type="evidence" value="ECO:0007669"/>
    <property type="project" value="UniProtKB-EC"/>
</dbReference>
<sequence>MRPVYLDNNATTRADPAVVAAMLPFFSDQFGNASSSHAFGSEVAGAVRQARRSLQALLGAVFDHEIVFTSGGTESDNSAILSALETQDARDEIVTTAVEHPAILSLVEYLSDKRGIKVHLIGVDAAGCLDLDAYMRALGPRTAIASVMWANNETGTLFPIPELAKLAHDAGALFHTDAVQAVGKIAINLKSADVDMLSLSGHKLHGPKGVGALYLKKGTPFAPLVRGGPQERRRRGGTENVPAIIGLGKAAELAGQYLGDEQGRVRALRDRLEQGIIEGVGHCAVLGDIEHRLPNTLNIAFQHLEGEPIVMRLNQAGIAASLGSACASGSMEPSHVLRAMNVPPDLLRGAVRFSLSRDSTEDDIMRVLQVLPDIVARLRETSPAWLQHHPSQSADPIRSTELT</sequence>
<proteinExistence type="inferred from homology"/>
<dbReference type="InterPro" id="IPR000192">
    <property type="entry name" value="Aminotrans_V_dom"/>
</dbReference>
<evidence type="ECO:0000256" key="15">
    <source>
        <dbReference type="RuleBase" id="RU364075"/>
    </source>
</evidence>
<dbReference type="InterPro" id="IPR015422">
    <property type="entry name" value="PyrdxlP-dep_Trfase_small"/>
</dbReference>
<evidence type="ECO:0000256" key="12">
    <source>
        <dbReference type="ARBA" id="ARBA00031911"/>
    </source>
</evidence>
<evidence type="ECO:0000256" key="2">
    <source>
        <dbReference type="ARBA" id="ARBA00003120"/>
    </source>
</evidence>
<dbReference type="Gene3D" id="1.10.260.50">
    <property type="match status" value="1"/>
</dbReference>
<feature type="domain" description="Aminotransferase class V" evidence="16">
    <location>
        <begin position="4"/>
        <end position="366"/>
    </location>
</feature>
<comment type="cofactor">
    <cofactor evidence="1 14">
        <name>pyridoxal 5'-phosphate</name>
        <dbReference type="ChEBI" id="CHEBI:597326"/>
    </cofactor>
</comment>
<keyword evidence="8 15" id="KW-0479">Metal-binding</keyword>
<name>A0ABY3RBL1_9BRAD</name>
<keyword evidence="7 15" id="KW-0808">Transferase</keyword>
<dbReference type="PANTHER" id="PTHR11601">
    <property type="entry name" value="CYSTEINE DESULFURYLASE FAMILY MEMBER"/>
    <property type="match status" value="1"/>
</dbReference>
<gene>
    <name evidence="17" type="primary">nifS</name>
    <name evidence="17" type="ORF">LQG66_34240</name>
</gene>
<evidence type="ECO:0000256" key="8">
    <source>
        <dbReference type="ARBA" id="ARBA00022723"/>
    </source>
</evidence>
<comment type="function">
    <text evidence="2">Catalyzes the removal of elemental sulfur atoms from cysteine to produce alanine. Seems to participate in the biosynthesis of the nitrogenase metalloclusters by providing the inorganic sulfur required for the Fe-S core formation.</text>
</comment>
<dbReference type="PANTHER" id="PTHR11601:SF34">
    <property type="entry name" value="CYSTEINE DESULFURASE"/>
    <property type="match status" value="1"/>
</dbReference>
<evidence type="ECO:0000256" key="14">
    <source>
        <dbReference type="RuleBase" id="RU004504"/>
    </source>
</evidence>
<dbReference type="NCBIfam" id="TIGR03402">
    <property type="entry name" value="FeS_nifS"/>
    <property type="match status" value="1"/>
</dbReference>
<organism evidence="17 18">
    <name type="scientific">Bradyrhizobium ontarionense</name>
    <dbReference type="NCBI Taxonomy" id="2898149"/>
    <lineage>
        <taxon>Bacteria</taxon>
        <taxon>Pseudomonadati</taxon>
        <taxon>Pseudomonadota</taxon>
        <taxon>Alphaproteobacteria</taxon>
        <taxon>Hyphomicrobiales</taxon>
        <taxon>Nitrobacteraceae</taxon>
        <taxon>Bradyrhizobium</taxon>
    </lineage>
</organism>
<dbReference type="PROSITE" id="PS00595">
    <property type="entry name" value="AA_TRANSFER_CLASS_5"/>
    <property type="match status" value="1"/>
</dbReference>
<keyword evidence="9 15" id="KW-0663">Pyridoxal phosphate</keyword>